<dbReference type="CDD" id="cd02440">
    <property type="entry name" value="AdoMet_MTases"/>
    <property type="match status" value="1"/>
</dbReference>
<dbReference type="InterPro" id="IPR029063">
    <property type="entry name" value="SAM-dependent_MTases_sf"/>
</dbReference>
<dbReference type="SUPFAM" id="SSF53335">
    <property type="entry name" value="S-adenosyl-L-methionine-dependent methyltransferases"/>
    <property type="match status" value="1"/>
</dbReference>
<evidence type="ECO:0000313" key="2">
    <source>
        <dbReference type="Proteomes" id="UP000282674"/>
    </source>
</evidence>
<dbReference type="EMBL" id="RFFG01000036">
    <property type="protein sequence ID" value="RMI42101.1"/>
    <property type="molecule type" value="Genomic_DNA"/>
</dbReference>
<name>A0A3M2LXD8_9ACTN</name>
<dbReference type="GO" id="GO:0005737">
    <property type="term" value="C:cytoplasm"/>
    <property type="evidence" value="ECO:0007669"/>
    <property type="project" value="TreeGrafter"/>
</dbReference>
<dbReference type="Proteomes" id="UP000282674">
    <property type="component" value="Unassembled WGS sequence"/>
</dbReference>
<dbReference type="RefSeq" id="WP_122196095.1">
    <property type="nucleotide sequence ID" value="NZ_JBHSKC010000031.1"/>
</dbReference>
<protein>
    <submittedName>
        <fullName evidence="1">Class I SAM-dependent methyltransferase</fullName>
    </submittedName>
</protein>
<dbReference type="AlphaFoldDB" id="A0A3M2LXD8"/>
<organism evidence="1 2">
    <name type="scientific">Actinomadura harenae</name>
    <dbReference type="NCBI Taxonomy" id="2483351"/>
    <lineage>
        <taxon>Bacteria</taxon>
        <taxon>Bacillati</taxon>
        <taxon>Actinomycetota</taxon>
        <taxon>Actinomycetes</taxon>
        <taxon>Streptosporangiales</taxon>
        <taxon>Thermomonosporaceae</taxon>
        <taxon>Actinomadura</taxon>
    </lineage>
</organism>
<comment type="caution">
    <text evidence="1">The sequence shown here is derived from an EMBL/GenBank/DDBJ whole genome shotgun (WGS) entry which is preliminary data.</text>
</comment>
<keyword evidence="2" id="KW-1185">Reference proteome</keyword>
<dbReference type="OrthoDB" id="3568407at2"/>
<dbReference type="GO" id="GO:0008757">
    <property type="term" value="F:S-adenosylmethionine-dependent methyltransferase activity"/>
    <property type="evidence" value="ECO:0007669"/>
    <property type="project" value="TreeGrafter"/>
</dbReference>
<dbReference type="GO" id="GO:0032259">
    <property type="term" value="P:methylation"/>
    <property type="evidence" value="ECO:0007669"/>
    <property type="project" value="UniProtKB-KW"/>
</dbReference>
<dbReference type="Gene3D" id="3.40.50.150">
    <property type="entry name" value="Vaccinia Virus protein VP39"/>
    <property type="match status" value="1"/>
</dbReference>
<dbReference type="PANTHER" id="PTHR32379">
    <property type="entry name" value="GUANIDINOACETATE N-METHYLTRANSFERASE"/>
    <property type="match status" value="1"/>
</dbReference>
<evidence type="ECO:0000313" key="1">
    <source>
        <dbReference type="EMBL" id="RMI42101.1"/>
    </source>
</evidence>
<accession>A0A3M2LXD8</accession>
<sequence>MREAFTVAHRRHLDRLAQLPVWVDEQGMLIGDQRVMFAAEAPLMRRHAESLVAADTPRGRAADVLEIGLGMGVFASQLPRFVGTYTTVEAVPEVVAHTGPLLAGLLGARVRYRVIGAPWQLAELPDSAYDAIMYDTWPPEGYADDDFAVFAEHVAARCLRPGGRWSFFWSGSRLSSQRRSVLDRWFPGWHADSYTMPPELVPRDWTKPTTAFLVPVATRST</sequence>
<reference evidence="1 2" key="1">
    <citation type="submission" date="2018-10" db="EMBL/GenBank/DDBJ databases">
        <title>Isolation from soil.</title>
        <authorList>
            <person name="Hu J."/>
        </authorList>
    </citation>
    <scope>NUCLEOTIDE SEQUENCE [LARGE SCALE GENOMIC DNA]</scope>
    <source>
        <strain evidence="1 2">NEAU-Ht49</strain>
    </source>
</reference>
<proteinExistence type="predicted"/>
<dbReference type="InterPro" id="IPR051038">
    <property type="entry name" value="RMT2/GAMT_Mtase"/>
</dbReference>
<gene>
    <name evidence="1" type="ORF">EBO15_20850</name>
</gene>
<dbReference type="PANTHER" id="PTHR32379:SF1">
    <property type="entry name" value="GUANIDINOACETATE N-METHYLTRANSFERASE"/>
    <property type="match status" value="1"/>
</dbReference>
<keyword evidence="1" id="KW-0489">Methyltransferase</keyword>
<keyword evidence="1" id="KW-0808">Transferase</keyword>